<dbReference type="STRING" id="6277.A0A498SHQ4"/>
<feature type="transmembrane region" description="Helical" evidence="6">
    <location>
        <begin position="644"/>
        <end position="665"/>
    </location>
</feature>
<dbReference type="InterPro" id="IPR026749">
    <property type="entry name" value="Tmem135"/>
</dbReference>
<dbReference type="Proteomes" id="UP000276991">
    <property type="component" value="Unassembled WGS sequence"/>
</dbReference>
<dbReference type="PANTHER" id="PTHR12459:SF15">
    <property type="entry name" value="TRANSMEMBRANE PROTEIN 135"/>
    <property type="match status" value="1"/>
</dbReference>
<feature type="transmembrane region" description="Helical" evidence="6">
    <location>
        <begin position="784"/>
        <end position="805"/>
    </location>
</feature>
<evidence type="ECO:0000313" key="8">
    <source>
        <dbReference type="EMBL" id="VBB28627.1"/>
    </source>
</evidence>
<protein>
    <recommendedName>
        <fullName evidence="7">Transmembrane protein 135 N-terminal domain-containing protein</fullName>
    </recommendedName>
</protein>
<accession>A0A498SHQ4</accession>
<dbReference type="PANTHER" id="PTHR12459">
    <property type="entry name" value="TRANSMEMBRANE PROTEIN 135-RELATED"/>
    <property type="match status" value="1"/>
</dbReference>
<keyword evidence="4 6" id="KW-1133">Transmembrane helix</keyword>
<evidence type="ECO:0000313" key="9">
    <source>
        <dbReference type="Proteomes" id="UP000276991"/>
    </source>
</evidence>
<feature type="transmembrane region" description="Helical" evidence="6">
    <location>
        <begin position="752"/>
        <end position="772"/>
    </location>
</feature>
<gene>
    <name evidence="8" type="ORF">NAV_LOCUS3457</name>
</gene>
<evidence type="ECO:0000256" key="6">
    <source>
        <dbReference type="SAM" id="Phobius"/>
    </source>
</evidence>
<comment type="subcellular location">
    <subcellularLocation>
        <location evidence="1">Endomembrane system</location>
        <topology evidence="1">Multi-pass membrane protein</topology>
    </subcellularLocation>
</comment>
<dbReference type="Pfam" id="PF15982">
    <property type="entry name" value="TMEM135_C_rich"/>
    <property type="match status" value="1"/>
</dbReference>
<evidence type="ECO:0000256" key="5">
    <source>
        <dbReference type="ARBA" id="ARBA00023136"/>
    </source>
</evidence>
<evidence type="ECO:0000256" key="3">
    <source>
        <dbReference type="ARBA" id="ARBA00022692"/>
    </source>
</evidence>
<reference evidence="8 9" key="1">
    <citation type="submission" date="2018-08" db="EMBL/GenBank/DDBJ databases">
        <authorList>
            <person name="Laetsch R D."/>
            <person name="Stevens L."/>
            <person name="Kumar S."/>
            <person name="Blaxter L. M."/>
        </authorList>
    </citation>
    <scope>NUCLEOTIDE SEQUENCE [LARGE SCALE GENOMIC DNA]</scope>
</reference>
<evidence type="ECO:0000256" key="2">
    <source>
        <dbReference type="ARBA" id="ARBA00008924"/>
    </source>
</evidence>
<feature type="domain" description="Transmembrane protein 135 N-terminal" evidence="7">
    <location>
        <begin position="505"/>
        <end position="634"/>
    </location>
</feature>
<organism evidence="8 9">
    <name type="scientific">Acanthocheilonema viteae</name>
    <name type="common">Filarial nematode worm</name>
    <name type="synonym">Dipetalonema viteae</name>
    <dbReference type="NCBI Taxonomy" id="6277"/>
    <lineage>
        <taxon>Eukaryota</taxon>
        <taxon>Metazoa</taxon>
        <taxon>Ecdysozoa</taxon>
        <taxon>Nematoda</taxon>
        <taxon>Chromadorea</taxon>
        <taxon>Rhabditida</taxon>
        <taxon>Spirurina</taxon>
        <taxon>Spiruromorpha</taxon>
        <taxon>Filarioidea</taxon>
        <taxon>Onchocercidae</taxon>
        <taxon>Acanthocheilonema</taxon>
    </lineage>
</organism>
<keyword evidence="3 6" id="KW-0812">Transmembrane</keyword>
<feature type="transmembrane region" description="Helical" evidence="6">
    <location>
        <begin position="587"/>
        <end position="611"/>
    </location>
</feature>
<dbReference type="AlphaFoldDB" id="A0A498SHQ4"/>
<dbReference type="EMBL" id="UPTC01000440">
    <property type="protein sequence ID" value="VBB28627.1"/>
    <property type="molecule type" value="Genomic_DNA"/>
</dbReference>
<evidence type="ECO:0000256" key="4">
    <source>
        <dbReference type="ARBA" id="ARBA00022989"/>
    </source>
</evidence>
<name>A0A498SHQ4_ACAVI</name>
<dbReference type="OrthoDB" id="291792at2759"/>
<dbReference type="InterPro" id="IPR031926">
    <property type="entry name" value="TMEM135_N"/>
</dbReference>
<keyword evidence="9" id="KW-1185">Reference proteome</keyword>
<dbReference type="GO" id="GO:0012505">
    <property type="term" value="C:endomembrane system"/>
    <property type="evidence" value="ECO:0007669"/>
    <property type="project" value="UniProtKB-SubCell"/>
</dbReference>
<sequence length="906" mass="104401">MIMVSKQSGPSCISEKLPVIFVKQQWSNEELKLVESIIQESLSIRRQLWHDEIKKLSTLQGRKAQEERVKKLNHWIDNTSVQYHCFSPSETDFKNNLIKVLQSKAPIKCTHQLITTVSHRPPALHWTSLPQSDEAQITFKIAFPQSCFTISELFELVKKISNVYRWQYQYEWSHGVLFRNEAAKIAIIKHDAKTLEISGRIDNAIMDDNFDTMPMKSVWPYLSIALSVAVQYFDELSLQYIIRIIPFGSIFYKESDALPRAFDLTQLLISNDLLKRVAYRDNGTLYHLNLVQLFPELKPKTISEISEMKARNTNSTRKEESDLRNDNTFLSLPERAYPNSCGRRVSFGTIKCIPQPPQKDHVELDVELDDVSDEKPTGIQYEIMLDNYVDLILDETMSQIKISTRLVTCVGGWQGDVAWVSFSLSWWSCLGTTGICCEVDILEKISFLRAIFVDWYKSCFIWTGISSGLSAFENHRKWCHNYKKAMNVLSKFLVGTLGLKINEATCYEMVHTWNPNCYGAIFDSLRHGWLFSFKTYVIFYSLTNIFSAKDVRQVCWRKILADSVRSSFFLSTNLIIFLWLNCQLRKILGFFTVPTLGFMNGMISALVAIFIENQKRRPLLALYLTNLASETAYHQLVNHGYLKYIPNGAVIVFGIGLAGLLHLYCKDKLHSNLRKSIDIPAVKRQVRSSVMFKDVFSNRNCSASATAKVFFNNFSQALIWSVCMAILKIGKEMIRQPTASVRRILRFRTLRLPLFYGFLALLFQVSRCGYSWCTNQVSPLSLCGAIGGLSLFFYPNISIAMYVFWKFVEGFFFSYCKNLVIPYGDVILYALSTGYVAWNAVIEPQTLREGYWKFLVGLTGNKIELLNRRLFDIFGYNSSKKFPHFIPKLDSRFTSFNEIWSIIHHD</sequence>
<keyword evidence="5 6" id="KW-0472">Membrane</keyword>
<evidence type="ECO:0000256" key="1">
    <source>
        <dbReference type="ARBA" id="ARBA00004127"/>
    </source>
</evidence>
<comment type="similarity">
    <text evidence="2">Belongs to the TMEM135 family.</text>
</comment>
<proteinExistence type="inferred from homology"/>
<evidence type="ECO:0000259" key="7">
    <source>
        <dbReference type="Pfam" id="PF15982"/>
    </source>
</evidence>